<gene>
    <name evidence="1" type="ORF">FC60_GL001110</name>
</gene>
<proteinExistence type="predicted"/>
<dbReference type="RefSeq" id="WP_056936721.1">
    <property type="nucleotide sequence ID" value="NZ_AZFN01000003.1"/>
</dbReference>
<dbReference type="SUPFAM" id="SSF64182">
    <property type="entry name" value="DHH phosphoesterases"/>
    <property type="match status" value="1"/>
</dbReference>
<dbReference type="InterPro" id="IPR038763">
    <property type="entry name" value="DHH_sf"/>
</dbReference>
<evidence type="ECO:0000313" key="1">
    <source>
        <dbReference type="EMBL" id="KRM03329.1"/>
    </source>
</evidence>
<reference evidence="1 2" key="1">
    <citation type="journal article" date="2015" name="Genome Announc.">
        <title>Expanding the biotechnology potential of lactobacilli through comparative genomics of 213 strains and associated genera.</title>
        <authorList>
            <person name="Sun Z."/>
            <person name="Harris H.M."/>
            <person name="McCann A."/>
            <person name="Guo C."/>
            <person name="Argimon S."/>
            <person name="Zhang W."/>
            <person name="Yang X."/>
            <person name="Jeffery I.B."/>
            <person name="Cooney J.C."/>
            <person name="Kagawa T.F."/>
            <person name="Liu W."/>
            <person name="Song Y."/>
            <person name="Salvetti E."/>
            <person name="Wrobel A."/>
            <person name="Rasinkangas P."/>
            <person name="Parkhill J."/>
            <person name="Rea M.C."/>
            <person name="O'Sullivan O."/>
            <person name="Ritari J."/>
            <person name="Douillard F.P."/>
            <person name="Paul Ross R."/>
            <person name="Yang R."/>
            <person name="Briner A.E."/>
            <person name="Felis G.E."/>
            <person name="de Vos W.M."/>
            <person name="Barrangou R."/>
            <person name="Klaenhammer T.R."/>
            <person name="Caufield P.W."/>
            <person name="Cui Y."/>
            <person name="Zhang H."/>
            <person name="O'Toole P.W."/>
        </authorList>
    </citation>
    <scope>NUCLEOTIDE SEQUENCE [LARGE SCALE GENOMIC DNA]</scope>
    <source>
        <strain evidence="1 2">DSM 16045</strain>
    </source>
</reference>
<dbReference type="Proteomes" id="UP000051739">
    <property type="component" value="Unassembled WGS sequence"/>
</dbReference>
<dbReference type="PANTHER" id="PTHR42146:SF1">
    <property type="entry name" value="OLIGORIBONUCLEASE NRNB"/>
    <property type="match status" value="1"/>
</dbReference>
<comment type="caution">
    <text evidence="1">The sequence shown here is derived from an EMBL/GenBank/DDBJ whole genome shotgun (WGS) entry which is preliminary data.</text>
</comment>
<keyword evidence="2" id="KW-1185">Reference proteome</keyword>
<name>A0A0R1VCW7_9LACO</name>
<dbReference type="PATRIC" id="fig|1423749.3.peg.1133"/>
<dbReference type="EMBL" id="AZFN01000003">
    <property type="protein sequence ID" value="KRM03329.1"/>
    <property type="molecule type" value="Genomic_DNA"/>
</dbReference>
<dbReference type="PANTHER" id="PTHR42146">
    <property type="entry name" value="3',5'-CYCLIC-NUCLEOTIDE PHOSPHODIESTERASE"/>
    <property type="match status" value="1"/>
</dbReference>
<dbReference type="AlphaFoldDB" id="A0A0R1VCW7"/>
<organism evidence="1 2">
    <name type="scientific">Limosilactobacillus gastricus DSM 16045</name>
    <dbReference type="NCBI Taxonomy" id="1423749"/>
    <lineage>
        <taxon>Bacteria</taxon>
        <taxon>Bacillati</taxon>
        <taxon>Bacillota</taxon>
        <taxon>Bacilli</taxon>
        <taxon>Lactobacillales</taxon>
        <taxon>Lactobacillaceae</taxon>
        <taxon>Limosilactobacillus</taxon>
    </lineage>
</organism>
<dbReference type="InterPro" id="IPR052968">
    <property type="entry name" value="Nucleotide_metab_enz"/>
</dbReference>
<dbReference type="Gene3D" id="3.10.310.30">
    <property type="match status" value="1"/>
</dbReference>
<evidence type="ECO:0000313" key="2">
    <source>
        <dbReference type="Proteomes" id="UP000051739"/>
    </source>
</evidence>
<accession>A0A0R1VCW7</accession>
<protein>
    <submittedName>
        <fullName evidence="1">Phosphoesterase</fullName>
    </submittedName>
</protein>
<sequence length="358" mass="40967">MPRTIKVFSHNDLDGFGAPYLLKAVQPTMFSETTFEIEPIGAGRIDDALAQWLRDPAASQCTDVYIMDMTPDNDYTIQQLDRYFANHWLIFDHHDSEAEMRQKYRQNVVTSSIENPSAVSIVWEWLQSQDHFDQLASARQTSLAEYVEAIRAYDTWDWQNDPDMAAEVRQMADELDQLFWFYPLDYSAAFIEQLLATDWATYRHQNELLITTLNERRSQYLKHHLKDVVEARLDGHTWAIVYANDYKSEIGHQVLKDHPDAQAAMVVSPKSISFRSNGELDVAAFAEKYFHGGGHEAAAGARIDFNLIEVGEKALVEFVRDTVENHQEEVEATNETLADTPMGAQLAKLAEQLKKQSN</sequence>